<evidence type="ECO:0000313" key="4">
    <source>
        <dbReference type="Proteomes" id="UP000295416"/>
    </source>
</evidence>
<dbReference type="Gene3D" id="3.20.20.70">
    <property type="entry name" value="Aldolase class I"/>
    <property type="match status" value="1"/>
</dbReference>
<evidence type="ECO:0000259" key="1">
    <source>
        <dbReference type="Pfam" id="PF05913"/>
    </source>
</evidence>
<dbReference type="Pfam" id="PF05913">
    <property type="entry name" value="MupG_C"/>
    <property type="match status" value="1"/>
</dbReference>
<feature type="domain" description="6-phospho-N-acetylmuramidase C-terminal" evidence="1">
    <location>
        <begin position="246"/>
        <end position="360"/>
    </location>
</feature>
<dbReference type="RefSeq" id="WP_132746431.1">
    <property type="nucleotide sequence ID" value="NZ_SLXK01000016.1"/>
</dbReference>
<dbReference type="InterPro" id="IPR008589">
    <property type="entry name" value="MupG"/>
</dbReference>
<name>A0A4V2SMW9_9BACL</name>
<dbReference type="InterPro" id="IPR017853">
    <property type="entry name" value="GH"/>
</dbReference>
<dbReference type="InterPro" id="IPR043797">
    <property type="entry name" value="MupG_N"/>
</dbReference>
<feature type="domain" description="6-phospho-N-acetylmuramidase N-terminal" evidence="2">
    <location>
        <begin position="5"/>
        <end position="239"/>
    </location>
</feature>
<dbReference type="PANTHER" id="PTHR38435">
    <property type="match status" value="1"/>
</dbReference>
<evidence type="ECO:0000313" key="3">
    <source>
        <dbReference type="EMBL" id="TCP28776.1"/>
    </source>
</evidence>
<comment type="caution">
    <text evidence="3">The sequence shown here is derived from an EMBL/GenBank/DDBJ whole genome shotgun (WGS) entry which is preliminary data.</text>
</comment>
<dbReference type="AlphaFoldDB" id="A0A4V2SMW9"/>
<reference evidence="3 4" key="1">
    <citation type="submission" date="2019-03" db="EMBL/GenBank/DDBJ databases">
        <title>Genomic Encyclopedia of Type Strains, Phase IV (KMG-IV): sequencing the most valuable type-strain genomes for metagenomic binning, comparative biology and taxonomic classification.</title>
        <authorList>
            <person name="Goeker M."/>
        </authorList>
    </citation>
    <scope>NUCLEOTIDE SEQUENCE [LARGE SCALE GENOMIC DNA]</scope>
    <source>
        <strain evidence="3 4">DSM 19377</strain>
    </source>
</reference>
<dbReference type="PANTHER" id="PTHR38435:SF1">
    <property type="entry name" value="DUF871 DOMAIN-CONTAINING PROTEIN"/>
    <property type="match status" value="1"/>
</dbReference>
<dbReference type="SUPFAM" id="SSF50891">
    <property type="entry name" value="Cyclophilin-like"/>
    <property type="match status" value="1"/>
</dbReference>
<proteinExistence type="predicted"/>
<dbReference type="InterPro" id="IPR013785">
    <property type="entry name" value="Aldolase_TIM"/>
</dbReference>
<protein>
    <recommendedName>
        <fullName evidence="5">Outer surface protein</fullName>
    </recommendedName>
</protein>
<keyword evidence="4" id="KW-1185">Reference proteome</keyword>
<dbReference type="Proteomes" id="UP000295416">
    <property type="component" value="Unassembled WGS sequence"/>
</dbReference>
<dbReference type="Gene3D" id="2.40.100.10">
    <property type="entry name" value="Cyclophilin-like"/>
    <property type="match status" value="1"/>
</dbReference>
<evidence type="ECO:0000259" key="2">
    <source>
        <dbReference type="Pfam" id="PF19200"/>
    </source>
</evidence>
<accession>A0A4V2SMW9</accession>
<dbReference type="Pfam" id="PF19200">
    <property type="entry name" value="MupG_N"/>
    <property type="match status" value="1"/>
</dbReference>
<dbReference type="OrthoDB" id="5809921at2"/>
<organism evidence="3 4">
    <name type="scientific">Scopulibacillus darangshiensis</name>
    <dbReference type="NCBI Taxonomy" id="442528"/>
    <lineage>
        <taxon>Bacteria</taxon>
        <taxon>Bacillati</taxon>
        <taxon>Bacillota</taxon>
        <taxon>Bacilli</taxon>
        <taxon>Bacillales</taxon>
        <taxon>Sporolactobacillaceae</taxon>
        <taxon>Scopulibacillus</taxon>
    </lineage>
</organism>
<evidence type="ECO:0008006" key="5">
    <source>
        <dbReference type="Google" id="ProtNLM"/>
    </source>
</evidence>
<dbReference type="EMBL" id="SLXK01000016">
    <property type="protein sequence ID" value="TCP28776.1"/>
    <property type="molecule type" value="Genomic_DNA"/>
</dbReference>
<dbReference type="SUPFAM" id="SSF51445">
    <property type="entry name" value="(Trans)glycosidases"/>
    <property type="match status" value="1"/>
</dbReference>
<sequence length="363" mass="41767">MARKLGVSIYPEHSTKEQDMSYLTKASHYGFERVFTCLLSVNKEKEDIITDFSEIINHAKSKNIEVILDIAPAVFQKLGINYDDLRLFSELGADGIRLDVGFDGLREAKLTQNEYGLNIELNMSNDINYLENILSHQPNKDRLLGCHNFYPQRFTGLPYDFFVRCSRRFKRYGIRTAAFVTSQGGAIGPWDINDGLCTLEQHRQLPIDIQAKHLWATGCIDDVVIGNAYASDAELRLLSELNRNLIELKVQTEHNMSDVEERILFNEKHIRRGDISDYMIRSTEVRKKYQNEEFPLRTSVSQKRGQISIGNNSFGKYKGELQVILKDMPQDKRKNIIGKVVDEELFLLDYIKPWGSFSLKNKG</sequence>
<gene>
    <name evidence="3" type="ORF">EV207_11688</name>
</gene>
<dbReference type="InterPro" id="IPR043894">
    <property type="entry name" value="MupG_C"/>
</dbReference>
<dbReference type="CDD" id="cd00551">
    <property type="entry name" value="AmyAc_family"/>
    <property type="match status" value="1"/>
</dbReference>
<dbReference type="InterPro" id="IPR029000">
    <property type="entry name" value="Cyclophilin-like_dom_sf"/>
</dbReference>